<dbReference type="InterPro" id="IPR052925">
    <property type="entry name" value="Phage_Integrase-like_Recomb"/>
</dbReference>
<evidence type="ECO:0000313" key="4">
    <source>
        <dbReference type="EMBL" id="CAE7779765.1"/>
    </source>
</evidence>
<dbReference type="GO" id="GO:0006310">
    <property type="term" value="P:DNA recombination"/>
    <property type="evidence" value="ECO:0007669"/>
    <property type="project" value="UniProtKB-KW"/>
</dbReference>
<dbReference type="SUPFAM" id="SSF56349">
    <property type="entry name" value="DNA breaking-rejoining enzymes"/>
    <property type="match status" value="1"/>
</dbReference>
<comment type="caution">
    <text evidence="4">The sequence shown here is derived from an EMBL/GenBank/DDBJ whole genome shotgun (WGS) entry which is preliminary data.</text>
</comment>
<feature type="region of interest" description="Disordered" evidence="3">
    <location>
        <begin position="1"/>
        <end position="69"/>
    </location>
</feature>
<dbReference type="PANTHER" id="PTHR34605:SF3">
    <property type="entry name" value="P CELL-TYPE AGGLUTINATION PROTEIN MAP4-LIKE-RELATED"/>
    <property type="match status" value="1"/>
</dbReference>
<evidence type="ECO:0000256" key="1">
    <source>
        <dbReference type="ARBA" id="ARBA00023125"/>
    </source>
</evidence>
<gene>
    <name evidence="4" type="ORF">SPIL2461_LOCUS23147</name>
</gene>
<protein>
    <recommendedName>
        <fullName evidence="6">Tyr recombinase domain-containing protein</fullName>
    </recommendedName>
</protein>
<feature type="region of interest" description="Disordered" evidence="3">
    <location>
        <begin position="842"/>
        <end position="865"/>
    </location>
</feature>
<dbReference type="Proteomes" id="UP000649617">
    <property type="component" value="Unassembled WGS sequence"/>
</dbReference>
<keyword evidence="2" id="KW-0233">DNA recombination</keyword>
<feature type="region of interest" description="Disordered" evidence="3">
    <location>
        <begin position="1014"/>
        <end position="1037"/>
    </location>
</feature>
<sequence length="1411" mass="155835">MLLADNRGSTFGNLTAPSFVPAQVQQDRHPPQPGRGENAVLSRQATEEGEDYGGQSDGRAGGGGPWKPGWLDDIWDDDQIDFQITKAFAMCGGGDTRAGSAENVYVAPTEAARKAAEAYVEEVEGCGHGEPRNWKAVSEKGGSLLDHAGSVEGAAKSLWQVRELRDLNNLKGVDEPYLDTILHPDLLAYLRDVREQGLGHPGTTTSQASPECEEERRPAVSSNLEGRGQTQRVLVVPSSHALLHGVVASPFDAVDKMLPDRTIAADKRVAHEQRGVNALTDKEWHPPAVQPKHVQIARLILWHKCRCPGVEVLLSKKDIAGAFRLLWVDPRDVALFAGELPWLPAEMESGEHVEGEDITVIYLVSSFGFSGSPGEWSVWGRATEDFLTSHRPAIPRRDLSAPFTSRILVDDNVLVEPLVGLRPWVAAEVYEKGVKMMLGSNAVNAEKDSIEGPFRTFQTVWGLDVETKVEEVHLPEKRIMKGAVLLSDPCFDYGCKEISVRTIQRFRGIATGWAVIVPGLKKELKAADRFIGPNLDGNAKAVPKVDRPHDEEEIEQAWRDLWDLFEAARWLCARPETWSSKFGAGLRELLPVRERLAVPGAWQQGVVFVSSDATRTMIGAIDWTNGAVMRMKVGLAAKWVGMVTEEGEVAIHVAEMLSFLAFACKVAASWTGKVVLYGGDNQVVREWIEGRKSGTVVGRLLARILNMVEMRYRCTVIAAWWRTYHNAHADYVTRCTRQEFEQLVKDKGWIIVDVAEELRQAVEDSQMFGPTLLAWHDSDRHALLRLKEQRLMRQVPRWNQPAWASLKCVEMAGKERFVFDFHGGGGFGLSSQDIDVGRQPFGADDMSEQARSADEPPFGSHQDGWAQSRSPWTGAFLVTFAANDQGPLLVGRQAKEPGRHWGSGRQSSCAHSLGSAEVPRAFQELLDQGRSEQEILVDGNRAMGSQVASALLVMAGYVVDQAGRKAGSCGDYLGDEHLAKPRTTGGHDQGASGDRDGRPRVVWAWIEDFLWGDSSGDEAEDESMDEGRAGGKRAKKGGAETTLTAVGEAQVQDHFGAVCPFDGEVGARIDEWVEENLSGHLAESTMRQYSGIYGKWRAWARRQGWMTEHLDKSLPTEENEDRLLGFLGYLGWLGCSVATLKQAVFAVKEAHKRAGKGDPTERMFRLWMLLGTLEKRSPKKNRRLGVTTTMLKWIGSFVQQLTGDAADDFDGIMLNGAAQTAWFFMLRAKEYCDSNGVDLMMIVRGVDIKFVLEEGTGHIIGVTLQFRKTKVDQEAFGERKTFYRSGVPEVCVVTALKKFETVAPQRFGTGNEALKPLFRWANGQVLKRIQVQIVLQKAAVACGLPAGRFMMHSLRIGGASALFQATGEIELVKRTGRWTSAAVQRYLHDGEVALKDCAGKMAKVQQEVHYT</sequence>
<dbReference type="OrthoDB" id="443399at2759"/>
<feature type="region of interest" description="Disordered" evidence="3">
    <location>
        <begin position="197"/>
        <end position="228"/>
    </location>
</feature>
<evidence type="ECO:0008006" key="6">
    <source>
        <dbReference type="Google" id="ProtNLM"/>
    </source>
</evidence>
<evidence type="ECO:0000256" key="2">
    <source>
        <dbReference type="ARBA" id="ARBA00023172"/>
    </source>
</evidence>
<reference evidence="4" key="1">
    <citation type="submission" date="2021-02" db="EMBL/GenBank/DDBJ databases">
        <authorList>
            <person name="Dougan E. K."/>
            <person name="Rhodes N."/>
            <person name="Thang M."/>
            <person name="Chan C."/>
        </authorList>
    </citation>
    <scope>NUCLEOTIDE SEQUENCE</scope>
</reference>
<evidence type="ECO:0000313" key="5">
    <source>
        <dbReference type="Proteomes" id="UP000649617"/>
    </source>
</evidence>
<keyword evidence="1" id="KW-0238">DNA-binding</keyword>
<feature type="compositionally biased region" description="Gly residues" evidence="3">
    <location>
        <begin position="55"/>
        <end position="66"/>
    </location>
</feature>
<dbReference type="SUPFAM" id="SSF47823">
    <property type="entry name" value="lambda integrase-like, N-terminal domain"/>
    <property type="match status" value="1"/>
</dbReference>
<accession>A0A812YH02</accession>
<dbReference type="PANTHER" id="PTHR34605">
    <property type="entry name" value="PHAGE_INTEGRASE DOMAIN-CONTAINING PROTEIN"/>
    <property type="match status" value="1"/>
</dbReference>
<evidence type="ECO:0000256" key="3">
    <source>
        <dbReference type="SAM" id="MobiDB-lite"/>
    </source>
</evidence>
<dbReference type="InterPro" id="IPR010998">
    <property type="entry name" value="Integrase_recombinase_N"/>
</dbReference>
<dbReference type="InterPro" id="IPR013762">
    <property type="entry name" value="Integrase-like_cat_sf"/>
</dbReference>
<dbReference type="GO" id="GO:0015074">
    <property type="term" value="P:DNA integration"/>
    <property type="evidence" value="ECO:0007669"/>
    <property type="project" value="InterPro"/>
</dbReference>
<dbReference type="InterPro" id="IPR011010">
    <property type="entry name" value="DNA_brk_join_enz"/>
</dbReference>
<feature type="compositionally biased region" description="Acidic residues" evidence="3">
    <location>
        <begin position="1015"/>
        <end position="1024"/>
    </location>
</feature>
<name>A0A812YH02_SYMPI</name>
<dbReference type="Gene3D" id="1.10.443.10">
    <property type="entry name" value="Intergrase catalytic core"/>
    <property type="match status" value="1"/>
</dbReference>
<keyword evidence="5" id="KW-1185">Reference proteome</keyword>
<feature type="compositionally biased region" description="Polar residues" evidence="3">
    <location>
        <begin position="7"/>
        <end position="16"/>
    </location>
</feature>
<dbReference type="GO" id="GO:0003677">
    <property type="term" value="F:DNA binding"/>
    <property type="evidence" value="ECO:0007669"/>
    <property type="project" value="UniProtKB-KW"/>
</dbReference>
<dbReference type="Gene3D" id="1.10.150.130">
    <property type="match status" value="1"/>
</dbReference>
<proteinExistence type="predicted"/>
<organism evidence="4 5">
    <name type="scientific">Symbiodinium pilosum</name>
    <name type="common">Dinoflagellate</name>
    <dbReference type="NCBI Taxonomy" id="2952"/>
    <lineage>
        <taxon>Eukaryota</taxon>
        <taxon>Sar</taxon>
        <taxon>Alveolata</taxon>
        <taxon>Dinophyceae</taxon>
        <taxon>Suessiales</taxon>
        <taxon>Symbiodiniaceae</taxon>
        <taxon>Symbiodinium</taxon>
    </lineage>
</organism>
<dbReference type="EMBL" id="CAJNIZ010047993">
    <property type="protein sequence ID" value="CAE7779765.1"/>
    <property type="molecule type" value="Genomic_DNA"/>
</dbReference>